<sequence length="78" mass="9019">MHVVDCQGHWFLQFMVYYNSSSTSIHVGPFDPHAYALTLPSQKAWFRIAQHIQRIMNLPKHNTHPRLGCKAMPRTSVS</sequence>
<name>A0A915I1M9_ROMCU</name>
<accession>A0A915I1M9</accession>
<dbReference type="WBParaSite" id="nRc.2.0.1.t07605-RA">
    <property type="protein sequence ID" value="nRc.2.0.1.t07605-RA"/>
    <property type="gene ID" value="nRc.2.0.1.g07605"/>
</dbReference>
<keyword evidence="1" id="KW-1185">Reference proteome</keyword>
<evidence type="ECO:0000313" key="1">
    <source>
        <dbReference type="Proteomes" id="UP000887565"/>
    </source>
</evidence>
<dbReference type="Proteomes" id="UP000887565">
    <property type="component" value="Unplaced"/>
</dbReference>
<organism evidence="1 2">
    <name type="scientific">Romanomermis culicivorax</name>
    <name type="common">Nematode worm</name>
    <dbReference type="NCBI Taxonomy" id="13658"/>
    <lineage>
        <taxon>Eukaryota</taxon>
        <taxon>Metazoa</taxon>
        <taxon>Ecdysozoa</taxon>
        <taxon>Nematoda</taxon>
        <taxon>Enoplea</taxon>
        <taxon>Dorylaimia</taxon>
        <taxon>Mermithida</taxon>
        <taxon>Mermithoidea</taxon>
        <taxon>Mermithidae</taxon>
        <taxon>Romanomermis</taxon>
    </lineage>
</organism>
<dbReference type="AlphaFoldDB" id="A0A915I1M9"/>
<proteinExistence type="predicted"/>
<evidence type="ECO:0000313" key="2">
    <source>
        <dbReference type="WBParaSite" id="nRc.2.0.1.t07605-RA"/>
    </source>
</evidence>
<reference evidence="2" key="1">
    <citation type="submission" date="2022-11" db="UniProtKB">
        <authorList>
            <consortium name="WormBaseParasite"/>
        </authorList>
    </citation>
    <scope>IDENTIFICATION</scope>
</reference>
<protein>
    <submittedName>
        <fullName evidence="2">Uncharacterized protein</fullName>
    </submittedName>
</protein>